<feature type="region of interest" description="Disordered" evidence="4">
    <location>
        <begin position="978"/>
        <end position="997"/>
    </location>
</feature>
<dbReference type="OrthoDB" id="14612at2759"/>
<sequence length="997" mass="110534">MRGKGLFLFAMLGAVGNLRFASTPRSLPALYMYSMTLVGASGLSMPDHAEKDEHAVITEILFPPVERFVPPAGIDPLFLTVWQKMDLSHVFGFPTFEQGVFALLYKSFGELASIFTFYAKSGTAGSTSANALLTIQQTELQKLALDCQLCNEQFSMTRVINVFERADRVDDTFVVSKADKRVVKGETAGGGDRGLQLHKLFECLLLDTLLNKSILKRAKSDNLAKTLKRIKKEPEVQAVFARNKPELLKFFLSKSTATHSKTANPTMTMETFVAQCVERRVCKDTIVKPETNVSGAIVPDVHSNLSQLDIKGAFMTAQGEGKDKDKIDAHEFLNILALCEEVESMSLEQQVAGVYANFLVQKEKEKAISEALIPPLKRHVPPADTDPKMLEVWKKMDLSDMFGFPMWEKVVFELTLRSFPELASIFDYYANVNIAFSRANPKYDSVGYNGKAEIDVGTAYATLLDKHVLNIAKKDSLAAVKALAKANPKFGTVGNNASADSPLLGCFETLLKKHRLIEAKTDTLAQMKKMIEKDPEVQVLELQLLLRPRKSQLKVCFDKLAKSDSTMTAGLTLMMSMEKFCDINSLDYVSAGTVEYLYLPAKKKYCFLELNPRLQVEHTVTEGITGVSLPAALIHITMGIKLCNIPEIRRFYGQDYGGIGKFDLSTFKRHSKHVIAERITAENPDGMGFKPTSCKIGRITFQSNSNLRGYFSVTANSGVHEYADSHFGHLLATHPTREVARKNLVMALMELFIMGADIRMTIECLGELLEIDAFKPKTIDTAWLDGIIVHKSAVVNAVRAYKQIQGGIANRHFQGGTDPFHLFTHATVLGDLNPMTLWAPMLMATNKTNRGITIVGIDSGMTVDHCEVAYNTDDIFSSNLSVLFMGNGTFDMFALVQPWYNLGMKMDPGTKMDSKYDITIRSLPTFYSITVIGGGASRRTGGLLHDKFIHMLLDETSLEELFNAGKIRDADIKYSFPYNQTNSKEDPGSGEKGGVPL</sequence>
<dbReference type="SUPFAM" id="SSF51246">
    <property type="entry name" value="Rudiment single hybrid motif"/>
    <property type="match status" value="1"/>
</dbReference>
<dbReference type="InterPro" id="IPR005479">
    <property type="entry name" value="CPAse_ATP-bd"/>
</dbReference>
<evidence type="ECO:0000313" key="7">
    <source>
        <dbReference type="EMBL" id="KOO35144.1"/>
    </source>
</evidence>
<keyword evidence="3" id="KW-0067">ATP-binding</keyword>
<evidence type="ECO:0000259" key="6">
    <source>
        <dbReference type="PROSITE" id="PS50979"/>
    </source>
</evidence>
<proteinExistence type="predicted"/>
<keyword evidence="1" id="KW-0436">Ligase</keyword>
<dbReference type="Pfam" id="PF02785">
    <property type="entry name" value="Biotin_carb_C"/>
    <property type="match status" value="1"/>
</dbReference>
<keyword evidence="5" id="KW-0732">Signal</keyword>
<dbReference type="AlphaFoldDB" id="A0A0M0K8L7"/>
<dbReference type="GO" id="GO:0005524">
    <property type="term" value="F:ATP binding"/>
    <property type="evidence" value="ECO:0007669"/>
    <property type="project" value="UniProtKB-KW"/>
</dbReference>
<dbReference type="SUPFAM" id="SSF56059">
    <property type="entry name" value="Glutathione synthetase ATP-binding domain-like"/>
    <property type="match status" value="1"/>
</dbReference>
<dbReference type="Proteomes" id="UP000037460">
    <property type="component" value="Unassembled WGS sequence"/>
</dbReference>
<keyword evidence="8" id="KW-1185">Reference proteome</keyword>
<evidence type="ECO:0000313" key="8">
    <source>
        <dbReference type="Proteomes" id="UP000037460"/>
    </source>
</evidence>
<evidence type="ECO:0000256" key="2">
    <source>
        <dbReference type="ARBA" id="ARBA00022741"/>
    </source>
</evidence>
<dbReference type="EMBL" id="JWZX01000969">
    <property type="protein sequence ID" value="KOO35144.1"/>
    <property type="molecule type" value="Genomic_DNA"/>
</dbReference>
<accession>A0A0M0K8L7</accession>
<feature type="domain" description="Biotin carboxylation" evidence="6">
    <location>
        <begin position="1"/>
        <end position="789"/>
    </location>
</feature>
<dbReference type="InterPro" id="IPR005482">
    <property type="entry name" value="Biotin_COase_C"/>
</dbReference>
<organism evidence="7 8">
    <name type="scientific">Chrysochromulina tobinii</name>
    <dbReference type="NCBI Taxonomy" id="1460289"/>
    <lineage>
        <taxon>Eukaryota</taxon>
        <taxon>Haptista</taxon>
        <taxon>Haptophyta</taxon>
        <taxon>Prymnesiophyceae</taxon>
        <taxon>Prymnesiales</taxon>
        <taxon>Chrysochromulinaceae</taxon>
        <taxon>Chrysochromulina</taxon>
    </lineage>
</organism>
<gene>
    <name evidence="7" type="ORF">Ctob_011237</name>
</gene>
<keyword evidence="2" id="KW-0547">Nucleotide-binding</keyword>
<evidence type="ECO:0000256" key="1">
    <source>
        <dbReference type="ARBA" id="ARBA00022598"/>
    </source>
</evidence>
<dbReference type="PANTHER" id="PTHR45728:SF3">
    <property type="entry name" value="ACETYL-COA CARBOXYLASE"/>
    <property type="match status" value="1"/>
</dbReference>
<evidence type="ECO:0000256" key="3">
    <source>
        <dbReference type="ARBA" id="ARBA00022840"/>
    </source>
</evidence>
<dbReference type="PANTHER" id="PTHR45728">
    <property type="entry name" value="ACETYL-COA CARBOXYLASE, ISOFORM A"/>
    <property type="match status" value="1"/>
</dbReference>
<dbReference type="GO" id="GO:0003989">
    <property type="term" value="F:acetyl-CoA carboxylase activity"/>
    <property type="evidence" value="ECO:0007669"/>
    <property type="project" value="InterPro"/>
</dbReference>
<dbReference type="GO" id="GO:0006633">
    <property type="term" value="P:fatty acid biosynthetic process"/>
    <property type="evidence" value="ECO:0007669"/>
    <property type="project" value="TreeGrafter"/>
</dbReference>
<evidence type="ECO:0000256" key="5">
    <source>
        <dbReference type="SAM" id="SignalP"/>
    </source>
</evidence>
<dbReference type="Gene3D" id="3.30.470.20">
    <property type="entry name" value="ATP-grasp fold, B domain"/>
    <property type="match status" value="1"/>
</dbReference>
<dbReference type="InterPro" id="IPR011054">
    <property type="entry name" value="Rudment_hybrid_motif"/>
</dbReference>
<protein>
    <submittedName>
        <fullName evidence="7">Acetyl-coa carboxylase</fullName>
    </submittedName>
</protein>
<dbReference type="SMART" id="SM00878">
    <property type="entry name" value="Biotin_carb_C"/>
    <property type="match status" value="1"/>
</dbReference>
<reference evidence="8" key="1">
    <citation type="journal article" date="2015" name="PLoS Genet.">
        <title>Genome Sequence and Transcriptome Analyses of Chrysochromulina tobin: Metabolic Tools for Enhanced Algal Fitness in the Prominent Order Prymnesiales (Haptophyceae).</title>
        <authorList>
            <person name="Hovde B.T."/>
            <person name="Deodato C.R."/>
            <person name="Hunsperger H.M."/>
            <person name="Ryken S.A."/>
            <person name="Yost W."/>
            <person name="Jha R.K."/>
            <person name="Patterson J."/>
            <person name="Monnat R.J. Jr."/>
            <person name="Barlow S.B."/>
            <person name="Starkenburg S.R."/>
            <person name="Cattolico R.A."/>
        </authorList>
    </citation>
    <scope>NUCLEOTIDE SEQUENCE</scope>
    <source>
        <strain evidence="8">CCMP291</strain>
    </source>
</reference>
<dbReference type="InterPro" id="IPR011764">
    <property type="entry name" value="Biotin_carboxylation_dom"/>
</dbReference>
<dbReference type="Pfam" id="PF02786">
    <property type="entry name" value="CPSase_L_D2"/>
    <property type="match status" value="1"/>
</dbReference>
<feature type="non-terminal residue" evidence="7">
    <location>
        <position position="997"/>
    </location>
</feature>
<comment type="caution">
    <text evidence="7">The sequence shown here is derived from an EMBL/GenBank/DDBJ whole genome shotgun (WGS) entry which is preliminary data.</text>
</comment>
<evidence type="ECO:0000256" key="4">
    <source>
        <dbReference type="SAM" id="MobiDB-lite"/>
    </source>
</evidence>
<feature type="signal peptide" evidence="5">
    <location>
        <begin position="1"/>
        <end position="21"/>
    </location>
</feature>
<dbReference type="InterPro" id="IPR049076">
    <property type="entry name" value="ACCA"/>
</dbReference>
<dbReference type="PROSITE" id="PS00867">
    <property type="entry name" value="CPSASE_2"/>
    <property type="match status" value="1"/>
</dbReference>
<dbReference type="PROSITE" id="PS50979">
    <property type="entry name" value="BC"/>
    <property type="match status" value="1"/>
</dbReference>
<name>A0A0M0K8L7_9EUKA</name>
<feature type="chain" id="PRO_5005602540" evidence="5">
    <location>
        <begin position="22"/>
        <end position="997"/>
    </location>
</feature>